<keyword evidence="2" id="KW-1185">Reference proteome</keyword>
<dbReference type="AlphaFoldDB" id="A0A4D7KAS1"/>
<organism evidence="1 2">
    <name type="scientific">Mangrovivirga cuniculi</name>
    <dbReference type="NCBI Taxonomy" id="2715131"/>
    <lineage>
        <taxon>Bacteria</taxon>
        <taxon>Pseudomonadati</taxon>
        <taxon>Bacteroidota</taxon>
        <taxon>Cytophagia</taxon>
        <taxon>Cytophagales</taxon>
        <taxon>Mangrovivirgaceae</taxon>
        <taxon>Mangrovivirga</taxon>
    </lineage>
</organism>
<accession>A0A4D7KAS1</accession>
<dbReference type="KEGG" id="fpf:DCC35_18005"/>
<gene>
    <name evidence="1" type="ORF">DCC35_18005</name>
</gene>
<proteinExistence type="predicted"/>
<reference evidence="1 2" key="1">
    <citation type="submission" date="2018-04" db="EMBL/GenBank/DDBJ databases">
        <title>Complete genome uncultured novel isolate.</title>
        <authorList>
            <person name="Merlino G."/>
        </authorList>
    </citation>
    <scope>NUCLEOTIDE SEQUENCE [LARGE SCALE GENOMIC DNA]</scope>
    <source>
        <strain evidence="2">R1DC9</strain>
    </source>
</reference>
<evidence type="ECO:0000313" key="1">
    <source>
        <dbReference type="EMBL" id="QCK16488.1"/>
    </source>
</evidence>
<evidence type="ECO:0000313" key="2">
    <source>
        <dbReference type="Proteomes" id="UP000298616"/>
    </source>
</evidence>
<dbReference type="EMBL" id="CP028923">
    <property type="protein sequence ID" value="QCK16488.1"/>
    <property type="molecule type" value="Genomic_DNA"/>
</dbReference>
<sequence length="64" mass="7109">MASGNSKTRVLILDNSIGFTGAYKAISQVINKLGDKIDIFFIQPSEAKCIEDDLKIKKDIFCRS</sequence>
<name>A0A4D7KAS1_9BACT</name>
<dbReference type="RefSeq" id="WP_137092077.1">
    <property type="nucleotide sequence ID" value="NZ_CP028923.1"/>
</dbReference>
<protein>
    <submittedName>
        <fullName evidence="1">Uncharacterized protein</fullName>
    </submittedName>
</protein>
<dbReference type="Proteomes" id="UP000298616">
    <property type="component" value="Chromosome"/>
</dbReference>